<sequence>MKEPKTKSADRLLCAQGLCPAKQVKPRARSFCLLLLHYATASGKITNALAAALPYIVLPAFTRSFSSDIPVVTNNLVFTRNPKKSVKARQFAGPGVWPCAAEAIELV</sequence>
<evidence type="ECO:0000313" key="2">
    <source>
        <dbReference type="Proteomes" id="UP000318733"/>
    </source>
</evidence>
<dbReference type="AlphaFoldDB" id="A0A556MSI2"/>
<proteinExistence type="predicted"/>
<gene>
    <name evidence="1" type="ORF">FO440_01320</name>
</gene>
<dbReference type="Proteomes" id="UP000318733">
    <property type="component" value="Unassembled WGS sequence"/>
</dbReference>
<organism evidence="1 2">
    <name type="scientific">Mucilaginibacter corticis</name>
    <dbReference type="NCBI Taxonomy" id="2597670"/>
    <lineage>
        <taxon>Bacteria</taxon>
        <taxon>Pseudomonadati</taxon>
        <taxon>Bacteroidota</taxon>
        <taxon>Sphingobacteriia</taxon>
        <taxon>Sphingobacteriales</taxon>
        <taxon>Sphingobacteriaceae</taxon>
        <taxon>Mucilaginibacter</taxon>
    </lineage>
</organism>
<dbReference type="RefSeq" id="WP_144246426.1">
    <property type="nucleotide sequence ID" value="NZ_VLPK01000001.1"/>
</dbReference>
<comment type="caution">
    <text evidence="1">The sequence shown here is derived from an EMBL/GenBank/DDBJ whole genome shotgun (WGS) entry which is preliminary data.</text>
</comment>
<accession>A0A556MSI2</accession>
<keyword evidence="2" id="KW-1185">Reference proteome</keyword>
<reference evidence="1 2" key="1">
    <citation type="submission" date="2019-07" db="EMBL/GenBank/DDBJ databases">
        <authorList>
            <person name="Huq M.A."/>
        </authorList>
    </citation>
    <scope>NUCLEOTIDE SEQUENCE [LARGE SCALE GENOMIC DNA]</scope>
    <source>
        <strain evidence="1 2">MAH-19</strain>
    </source>
</reference>
<protein>
    <submittedName>
        <fullName evidence="1">Uncharacterized protein</fullName>
    </submittedName>
</protein>
<dbReference type="EMBL" id="VLPK01000001">
    <property type="protein sequence ID" value="TSJ42856.1"/>
    <property type="molecule type" value="Genomic_DNA"/>
</dbReference>
<name>A0A556MSI2_9SPHI</name>
<evidence type="ECO:0000313" key="1">
    <source>
        <dbReference type="EMBL" id="TSJ42856.1"/>
    </source>
</evidence>
<dbReference type="OrthoDB" id="9997044at2"/>